<dbReference type="Proteomes" id="UP000198553">
    <property type="component" value="Unassembled WGS sequence"/>
</dbReference>
<evidence type="ECO:0000313" key="5">
    <source>
        <dbReference type="Proteomes" id="UP000198553"/>
    </source>
</evidence>
<dbReference type="InterPro" id="IPR003148">
    <property type="entry name" value="RCK_N"/>
</dbReference>
<keyword evidence="4" id="KW-0813">Transport</keyword>
<evidence type="ECO:0000256" key="2">
    <source>
        <dbReference type="SAM" id="Phobius"/>
    </source>
</evidence>
<dbReference type="PRINTS" id="PR00169">
    <property type="entry name" value="KCHANNEL"/>
</dbReference>
<dbReference type="STRING" id="930146.SAMN05192533_11839"/>
<feature type="transmembrane region" description="Helical" evidence="2">
    <location>
        <begin position="20"/>
        <end position="39"/>
    </location>
</feature>
<dbReference type="PANTHER" id="PTHR43833">
    <property type="entry name" value="POTASSIUM CHANNEL PROTEIN 2-RELATED-RELATED"/>
    <property type="match status" value="1"/>
</dbReference>
<evidence type="ECO:0000256" key="1">
    <source>
        <dbReference type="ARBA" id="ARBA00004651"/>
    </source>
</evidence>
<dbReference type="SUPFAM" id="SSF81324">
    <property type="entry name" value="Voltage-gated potassium channels"/>
    <property type="match status" value="1"/>
</dbReference>
<dbReference type="PROSITE" id="PS51201">
    <property type="entry name" value="RCK_N"/>
    <property type="match status" value="1"/>
</dbReference>
<accession>A0A1H8IS71</accession>
<dbReference type="OrthoDB" id="9785285at2"/>
<proteinExistence type="predicted"/>
<feature type="transmembrane region" description="Helical" evidence="2">
    <location>
        <begin position="76"/>
        <end position="97"/>
    </location>
</feature>
<dbReference type="InterPro" id="IPR050721">
    <property type="entry name" value="Trk_Ktr_HKT_K-transport"/>
</dbReference>
<dbReference type="Gene3D" id="3.40.50.720">
    <property type="entry name" value="NAD(P)-binding Rossmann-like Domain"/>
    <property type="match status" value="1"/>
</dbReference>
<keyword evidence="5" id="KW-1185">Reference proteome</keyword>
<protein>
    <submittedName>
        <fullName evidence="4">Voltage-gated potassium channel</fullName>
    </submittedName>
</protein>
<reference evidence="5" key="1">
    <citation type="submission" date="2016-10" db="EMBL/GenBank/DDBJ databases">
        <authorList>
            <person name="Varghese N."/>
            <person name="Submissions S."/>
        </authorList>
    </citation>
    <scope>NUCLEOTIDE SEQUENCE [LARGE SCALE GENOMIC DNA]</scope>
    <source>
        <strain evidence="5">B48,IBRC-M 10115,DSM 25386,CECT 8001</strain>
    </source>
</reference>
<dbReference type="SUPFAM" id="SSF51735">
    <property type="entry name" value="NAD(P)-binding Rossmann-fold domains"/>
    <property type="match status" value="1"/>
</dbReference>
<dbReference type="PANTHER" id="PTHR43833:SF9">
    <property type="entry name" value="POTASSIUM CHANNEL PROTEIN YUGO-RELATED"/>
    <property type="match status" value="1"/>
</dbReference>
<dbReference type="Pfam" id="PF07885">
    <property type="entry name" value="Ion_trans_2"/>
    <property type="match status" value="1"/>
</dbReference>
<evidence type="ECO:0000313" key="4">
    <source>
        <dbReference type="EMBL" id="SEN71414.1"/>
    </source>
</evidence>
<keyword evidence="4" id="KW-0407">Ion channel</keyword>
<dbReference type="Gene3D" id="1.10.287.70">
    <property type="match status" value="1"/>
</dbReference>
<dbReference type="Pfam" id="PF02254">
    <property type="entry name" value="TrkA_N"/>
    <property type="match status" value="1"/>
</dbReference>
<feature type="domain" description="RCK N-terminal" evidence="3">
    <location>
        <begin position="117"/>
        <end position="246"/>
    </location>
</feature>
<dbReference type="GO" id="GO:0006813">
    <property type="term" value="P:potassium ion transport"/>
    <property type="evidence" value="ECO:0007669"/>
    <property type="project" value="InterPro"/>
</dbReference>
<dbReference type="GO" id="GO:0034220">
    <property type="term" value="P:monoatomic ion transmembrane transport"/>
    <property type="evidence" value="ECO:0007669"/>
    <property type="project" value="UniProtKB-KW"/>
</dbReference>
<evidence type="ECO:0000259" key="3">
    <source>
        <dbReference type="PROSITE" id="PS51201"/>
    </source>
</evidence>
<keyword evidence="2" id="KW-0812">Transmembrane</keyword>
<keyword evidence="2" id="KW-0472">Membrane</keyword>
<dbReference type="InterPro" id="IPR036291">
    <property type="entry name" value="NAD(P)-bd_dom_sf"/>
</dbReference>
<dbReference type="InterPro" id="IPR013099">
    <property type="entry name" value="K_chnl_dom"/>
</dbReference>
<gene>
    <name evidence="4" type="ORF">SAMN05192533_11839</name>
</gene>
<keyword evidence="2" id="KW-1133">Transmembrane helix</keyword>
<dbReference type="GO" id="GO:0005886">
    <property type="term" value="C:plasma membrane"/>
    <property type="evidence" value="ECO:0007669"/>
    <property type="project" value="UniProtKB-SubCell"/>
</dbReference>
<keyword evidence="4" id="KW-0406">Ion transport</keyword>
<dbReference type="AlphaFoldDB" id="A0A1H8IS71"/>
<sequence>MLTILFMFEIMKMTVRIKKYTLLIVTILFLISSSFIIHWLEPETFPNAFVGFWFVMTTVTTTGYGDYVPHTIIGRIFGLLLYLIGIGLIGIVIGKIVESFGIYRRLKEEGKLRFKGKGHYVIIGWSNKSKHTMNELLEIDQQAKILVIDSLKNAPFEHERFSYIQGDPTDKATLQKANVVAARAVLVFTRDNEVNSVAADGQSLLIVSAIEGFAVEMKTEIYTIVEILKDKHISNFKHANVDEFIVSDEALSDMMAKAAVDKGSSKMIMELLSSRSGVDIRKVENCDRWTTYNDAFEELKKVGANLISDGNDFNILTKLEERIPTNAELYVICSPESYKKIAGVD</sequence>
<comment type="subcellular location">
    <subcellularLocation>
        <location evidence="1">Cell membrane</location>
        <topology evidence="1">Multi-pass membrane protein</topology>
    </subcellularLocation>
</comment>
<name>A0A1H8IS71_9BACI</name>
<dbReference type="EMBL" id="FOBW01000018">
    <property type="protein sequence ID" value="SEN71414.1"/>
    <property type="molecule type" value="Genomic_DNA"/>
</dbReference>
<feature type="transmembrane region" description="Helical" evidence="2">
    <location>
        <begin position="45"/>
        <end position="64"/>
    </location>
</feature>
<organism evidence="4 5">
    <name type="scientific">Mesobacillus persicus</name>
    <dbReference type="NCBI Taxonomy" id="930146"/>
    <lineage>
        <taxon>Bacteria</taxon>
        <taxon>Bacillati</taxon>
        <taxon>Bacillota</taxon>
        <taxon>Bacilli</taxon>
        <taxon>Bacillales</taxon>
        <taxon>Bacillaceae</taxon>
        <taxon>Mesobacillus</taxon>
    </lineage>
</organism>